<accession>A0AAV3U0G9</accession>
<gene>
    <name evidence="2" type="ORF">GCM10025791_15350</name>
</gene>
<protein>
    <submittedName>
        <fullName evidence="2">Uncharacterized protein</fullName>
    </submittedName>
</protein>
<evidence type="ECO:0000256" key="1">
    <source>
        <dbReference type="SAM" id="Phobius"/>
    </source>
</evidence>
<evidence type="ECO:0000313" key="2">
    <source>
        <dbReference type="EMBL" id="GAA4938322.1"/>
    </source>
</evidence>
<keyword evidence="3" id="KW-1185">Reference proteome</keyword>
<feature type="transmembrane region" description="Helical" evidence="1">
    <location>
        <begin position="52"/>
        <end position="72"/>
    </location>
</feature>
<comment type="caution">
    <text evidence="2">The sequence shown here is derived from an EMBL/GenBank/DDBJ whole genome shotgun (WGS) entry which is preliminary data.</text>
</comment>
<feature type="transmembrane region" description="Helical" evidence="1">
    <location>
        <begin position="24"/>
        <end position="45"/>
    </location>
</feature>
<organism evidence="2 3">
    <name type="scientific">Halioxenophilus aromaticivorans</name>
    <dbReference type="NCBI Taxonomy" id="1306992"/>
    <lineage>
        <taxon>Bacteria</taxon>
        <taxon>Pseudomonadati</taxon>
        <taxon>Pseudomonadota</taxon>
        <taxon>Gammaproteobacteria</taxon>
        <taxon>Alteromonadales</taxon>
        <taxon>Alteromonadaceae</taxon>
        <taxon>Halioxenophilus</taxon>
    </lineage>
</organism>
<dbReference type="RefSeq" id="WP_345419618.1">
    <property type="nucleotide sequence ID" value="NZ_AP031496.1"/>
</dbReference>
<evidence type="ECO:0000313" key="3">
    <source>
        <dbReference type="Proteomes" id="UP001409585"/>
    </source>
</evidence>
<dbReference type="AlphaFoldDB" id="A0AAV3U0G9"/>
<proteinExistence type="predicted"/>
<dbReference type="Proteomes" id="UP001409585">
    <property type="component" value="Unassembled WGS sequence"/>
</dbReference>
<feature type="transmembrane region" description="Helical" evidence="1">
    <location>
        <begin position="92"/>
        <end position="114"/>
    </location>
</feature>
<keyword evidence="1" id="KW-0812">Transmembrane</keyword>
<keyword evidence="1" id="KW-1133">Transmembrane helix</keyword>
<dbReference type="EMBL" id="BAABLX010000009">
    <property type="protein sequence ID" value="GAA4938322.1"/>
    <property type="molecule type" value="Genomic_DNA"/>
</dbReference>
<keyword evidence="1" id="KW-0472">Membrane</keyword>
<reference evidence="3" key="1">
    <citation type="journal article" date="2019" name="Int. J. Syst. Evol. Microbiol.">
        <title>The Global Catalogue of Microorganisms (GCM) 10K type strain sequencing project: providing services to taxonomists for standard genome sequencing and annotation.</title>
        <authorList>
            <consortium name="The Broad Institute Genomics Platform"/>
            <consortium name="The Broad Institute Genome Sequencing Center for Infectious Disease"/>
            <person name="Wu L."/>
            <person name="Ma J."/>
        </authorList>
    </citation>
    <scope>NUCLEOTIDE SEQUENCE [LARGE SCALE GENOMIC DNA]</scope>
    <source>
        <strain evidence="3">JCM 19134</strain>
    </source>
</reference>
<name>A0AAV3U0G9_9ALTE</name>
<sequence>MEQLTIYEAIQLIRINEDAISTQFQVWLTISFSTIVALFAGRSLLTAKIKWLVTLLYLLSSMAIVATSLYFAEGNAQITAMLAERGVTLAPPIFASISYFVLLIAGMATTVYFIHIKLNDSP</sequence>